<organism evidence="2 3">
    <name type="scientific">Ceraceosorus bombacis</name>
    <dbReference type="NCBI Taxonomy" id="401625"/>
    <lineage>
        <taxon>Eukaryota</taxon>
        <taxon>Fungi</taxon>
        <taxon>Dikarya</taxon>
        <taxon>Basidiomycota</taxon>
        <taxon>Ustilaginomycotina</taxon>
        <taxon>Exobasidiomycetes</taxon>
        <taxon>Ceraceosorales</taxon>
        <taxon>Ceraceosoraceae</taxon>
        <taxon>Ceraceosorus</taxon>
    </lineage>
</organism>
<dbReference type="PANTHER" id="PTHR47232">
    <property type="entry name" value="TRANSDUCIN FAMILY PROTEIN / WD-40 REPEAT FAMILY PROTEIN"/>
    <property type="match status" value="1"/>
</dbReference>
<protein>
    <submittedName>
        <fullName evidence="2">WD40/YVTN repeat-like-containing domain</fullName>
    </submittedName>
</protein>
<feature type="compositionally biased region" description="Basic and acidic residues" evidence="1">
    <location>
        <begin position="650"/>
        <end position="665"/>
    </location>
</feature>
<feature type="region of interest" description="Disordered" evidence="1">
    <location>
        <begin position="1"/>
        <end position="197"/>
    </location>
</feature>
<dbReference type="SUPFAM" id="SSF50978">
    <property type="entry name" value="WD40 repeat-like"/>
    <property type="match status" value="1"/>
</dbReference>
<dbReference type="Gene3D" id="2.130.10.10">
    <property type="entry name" value="YVTN repeat-like/Quinoprotein amine dehydrogenase"/>
    <property type="match status" value="1"/>
</dbReference>
<dbReference type="Proteomes" id="UP000054845">
    <property type="component" value="Unassembled WGS sequence"/>
</dbReference>
<reference evidence="2 3" key="1">
    <citation type="submission" date="2014-09" db="EMBL/GenBank/DDBJ databases">
        <authorList>
            <person name="Magalhaes I.L.F."/>
            <person name="Oliveira U."/>
            <person name="Santos F.R."/>
            <person name="Vidigal T.H.D.A."/>
            <person name="Brescovit A.D."/>
            <person name="Santos A.J."/>
        </authorList>
    </citation>
    <scope>NUCLEOTIDE SEQUENCE [LARGE SCALE GENOMIC DNA]</scope>
</reference>
<feature type="compositionally biased region" description="Polar residues" evidence="1">
    <location>
        <begin position="169"/>
        <end position="181"/>
    </location>
</feature>
<dbReference type="OrthoDB" id="1897642at2759"/>
<name>A0A0P1BJH7_9BASI</name>
<feature type="compositionally biased region" description="Low complexity" evidence="1">
    <location>
        <begin position="138"/>
        <end position="149"/>
    </location>
</feature>
<proteinExistence type="predicted"/>
<feature type="compositionally biased region" description="Low complexity" evidence="1">
    <location>
        <begin position="41"/>
        <end position="54"/>
    </location>
</feature>
<feature type="compositionally biased region" description="Basic and acidic residues" evidence="1">
    <location>
        <begin position="502"/>
        <end position="511"/>
    </location>
</feature>
<evidence type="ECO:0000256" key="1">
    <source>
        <dbReference type="SAM" id="MobiDB-lite"/>
    </source>
</evidence>
<feature type="region of interest" description="Disordered" evidence="1">
    <location>
        <begin position="313"/>
        <end position="687"/>
    </location>
</feature>
<dbReference type="AlphaFoldDB" id="A0A0P1BJH7"/>
<feature type="compositionally biased region" description="Basic residues" evidence="1">
    <location>
        <begin position="28"/>
        <end position="40"/>
    </location>
</feature>
<feature type="compositionally biased region" description="Polar residues" evidence="1">
    <location>
        <begin position="374"/>
        <end position="402"/>
    </location>
</feature>
<feature type="region of interest" description="Disordered" evidence="1">
    <location>
        <begin position="211"/>
        <end position="282"/>
    </location>
</feature>
<feature type="compositionally biased region" description="Polar residues" evidence="1">
    <location>
        <begin position="15"/>
        <end position="26"/>
    </location>
</feature>
<accession>A0A0P1BJH7</accession>
<feature type="compositionally biased region" description="Pro residues" evidence="1">
    <location>
        <begin position="245"/>
        <end position="254"/>
    </location>
</feature>
<feature type="compositionally biased region" description="Basic and acidic residues" evidence="1">
    <location>
        <begin position="429"/>
        <end position="446"/>
    </location>
</feature>
<dbReference type="InterPro" id="IPR036322">
    <property type="entry name" value="WD40_repeat_dom_sf"/>
</dbReference>
<dbReference type="PANTHER" id="PTHR47232:SF1">
    <property type="entry name" value="TRANSDUCIN FAMILY PROTEIN _ WD-40 REPEAT FAMILY PROTEIN"/>
    <property type="match status" value="1"/>
</dbReference>
<evidence type="ECO:0000313" key="2">
    <source>
        <dbReference type="EMBL" id="CEH16286.1"/>
    </source>
</evidence>
<feature type="compositionally biased region" description="Basic and acidic residues" evidence="1">
    <location>
        <begin position="219"/>
        <end position="228"/>
    </location>
</feature>
<dbReference type="STRING" id="401625.A0A0P1BJH7"/>
<feature type="compositionally biased region" description="Low complexity" evidence="1">
    <location>
        <begin position="82"/>
        <end position="93"/>
    </location>
</feature>
<dbReference type="InterPro" id="IPR015943">
    <property type="entry name" value="WD40/YVTN_repeat-like_dom_sf"/>
</dbReference>
<keyword evidence="3" id="KW-1185">Reference proteome</keyword>
<sequence>MNWLAQFDPYAGSIPPSQGANSSSHQPPRIHGKANNRAHRSNSPSRPPSATTSTAFHSGGGGLRGPTQSHFASPTPAEAHWTPASPTSPTNAPLGRPASARSSPNAHFGASAASGSVTQGSKHHHMKFRPPPFPSRAPAPSRSTPSIRPKPTDSRSFGAGPNAIHHLGSQMNGPGRSSNLARPQIHMKWPASHGSNNQTLKAVRATIHEAAGPSQQNHDASRTRKPANDGDIPGRPNTITHASSRPPPPPPKPRVPTLAPRAPAKRAEDYVPGESKTFIPLRSENSPMAPAIRLDTGRTVAGSTHQSMWKAFQRSGGAKESASLPPHSSNLAQPPIIAAAASNRGKKHNGRAPPLLPDAPLGKGSLNDPLDASRNASVSSSMRAPRVDSTSLPQVHSTSLGPDSTLAERIPLTASRDVRPHSPAFSDSAEDKMSPHGSEVSDRDLVSSEAYADSETSVAKISNAARLSRTPSDDRPEQQLAEDEMSAHGSEDSEMEIVGSKASEDSDENKIAKTSNAARLSRTPSDDHPEQQSAEDEMSAHGSEDLEMEIVGSKASEDSEIRFATTSNGAHPSRTPPDVHSEQQSLGQEVEAQGGRRFEQKAAATAKGPLIGGSPSPGARGSHPKVAAARRAGDPSTTIKTKPASPNVHARQEDAHDRRHEDISHPRKRLCRSSSREPPPLLPEESMAVEQEIDIVVSTSREHLPPPESSLAVAGGCDELAVERMSAAMRGDDGATLNHNAASVEAPSSDDEPLAAGLARNHGRIPSLNAMQLSSRSSCRLPMRQMFMIPLDSRMQAAHALRSRHAYDTLAFVSRLGSMVMSTPQHALGPLSNLNGETSTSSPSRRKISDVKRLAPSIMGFTSSDATALGPLPGQVGLSYAMPNGEGRPRAHSEWLKPTPHMSGATSLAPIRIYGSTEVSFATGGSDGTIHRWRWHGLSTNTADVERMHSMHEGPVVSLTNLPRHHLMVSQGGAHSDQLIGYRYDHPAVSFQWTSKDPVAHLTHALHADLFIATVRRSDHEQLKLYDVRCDTGGSPRTISKPVIVAGWQATRTPAYLGRPAFHAKQRNLVAQGTEEGHVRVFDLRKTGQPLFEERISQSPVYDVVWSPPGEPALSLYAIDTGTSKPLCHRLELMTS</sequence>
<evidence type="ECO:0000313" key="3">
    <source>
        <dbReference type="Proteomes" id="UP000054845"/>
    </source>
</evidence>
<dbReference type="EMBL" id="CCYA01000278">
    <property type="protein sequence ID" value="CEH16286.1"/>
    <property type="molecule type" value="Genomic_DNA"/>
</dbReference>